<evidence type="ECO:0000256" key="6">
    <source>
        <dbReference type="ARBA" id="ARBA00023082"/>
    </source>
</evidence>
<evidence type="ECO:0000256" key="2">
    <source>
        <dbReference type="ARBA" id="ARBA00022478"/>
    </source>
</evidence>
<evidence type="ECO:0000256" key="9">
    <source>
        <dbReference type="SAM" id="MobiDB-lite"/>
    </source>
</evidence>
<evidence type="ECO:0000256" key="3">
    <source>
        <dbReference type="ARBA" id="ARBA00022679"/>
    </source>
</evidence>
<dbReference type="Pfam" id="PF04963">
    <property type="entry name" value="Sigma54_CBD"/>
    <property type="match status" value="2"/>
</dbReference>
<dbReference type="PRINTS" id="PR00045">
    <property type="entry name" value="SIGMA54FCT"/>
</dbReference>
<keyword evidence="13" id="KW-1185">Reference proteome</keyword>
<evidence type="ECO:0000313" key="13">
    <source>
        <dbReference type="Proteomes" id="UP000320390"/>
    </source>
</evidence>
<dbReference type="GO" id="GO:0000428">
    <property type="term" value="C:DNA-directed RNA polymerase complex"/>
    <property type="evidence" value="ECO:0007669"/>
    <property type="project" value="UniProtKB-KW"/>
</dbReference>
<evidence type="ECO:0000256" key="5">
    <source>
        <dbReference type="ARBA" id="ARBA00023015"/>
    </source>
</evidence>
<dbReference type="InterPro" id="IPR007046">
    <property type="entry name" value="RNA_pol_sigma_54_core-bd"/>
</dbReference>
<feature type="compositionally biased region" description="Basic and acidic residues" evidence="9">
    <location>
        <begin position="43"/>
        <end position="62"/>
    </location>
</feature>
<dbReference type="Gene3D" id="1.10.10.60">
    <property type="entry name" value="Homeodomain-like"/>
    <property type="match status" value="1"/>
</dbReference>
<dbReference type="GO" id="GO:0016779">
    <property type="term" value="F:nucleotidyltransferase activity"/>
    <property type="evidence" value="ECO:0007669"/>
    <property type="project" value="UniProtKB-KW"/>
</dbReference>
<evidence type="ECO:0000313" key="12">
    <source>
        <dbReference type="EMBL" id="QDV07582.1"/>
    </source>
</evidence>
<keyword evidence="8" id="KW-0804">Transcription</keyword>
<dbReference type="AlphaFoldDB" id="A0A518EU17"/>
<comment type="similarity">
    <text evidence="1">Belongs to the sigma-54 factor family.</text>
</comment>
<dbReference type="Proteomes" id="UP000320390">
    <property type="component" value="Chromosome"/>
</dbReference>
<dbReference type="PROSITE" id="PS00717">
    <property type="entry name" value="SIGMA54_1"/>
    <property type="match status" value="1"/>
</dbReference>
<evidence type="ECO:0000256" key="1">
    <source>
        <dbReference type="ARBA" id="ARBA00008798"/>
    </source>
</evidence>
<evidence type="ECO:0000256" key="8">
    <source>
        <dbReference type="ARBA" id="ARBA00023163"/>
    </source>
</evidence>
<sequence length="551" mass="61652">MEQRLIQSPQMIQAMQILQLPLLDLSERIDQELMENPFLEVVEGDRESGSEAAERTTDRESGGDAEAEGMLDFFERIDRDFGDGSRGRIQSTGEDSDRKYEAMMNTPETAETFAHSVLAQVSALDLSPREQTVLEYVIWSLDERGYLTETPSTLAAELTLEVQRTLQASSATRPIAAVIADEDPFENELQILHGDGEALKNGDVTSGAIDSGGNSDQKGAPLHLEEQVLSLEEQDLAPDEMVVTEDEVRDALERLREAVHPGLGALDLQECLLLQLPAAGLWTPLMRKLVQDHLDDIRANRLPQIAKATGQDIEDVKASIELLQRLDPAPGSGFGDVTAEVIHPEVIVELDEDEVVVRLDRERTPELRMAPVYQTQDYRKKLKEGSKEERDWVKKRLEAASWFIDALLQRQSTLERIANALFRRQKPFLERGEEALKPLRMQEIADEVGVHISTVSRAVAGKYAQTPRGIFSLKFFFVGGTTKTSGEETSQISVKERIKKIVAAEDVRKPLSDDGIAKALEEQDGIKIARRTVTKYRKALEIPSSTQRRQY</sequence>
<evidence type="ECO:0000259" key="11">
    <source>
        <dbReference type="Pfam" id="PF04963"/>
    </source>
</evidence>
<dbReference type="GO" id="GO:0001216">
    <property type="term" value="F:DNA-binding transcription activator activity"/>
    <property type="evidence" value="ECO:0007669"/>
    <property type="project" value="InterPro"/>
</dbReference>
<feature type="region of interest" description="Disordered" evidence="9">
    <location>
        <begin position="40"/>
        <end position="69"/>
    </location>
</feature>
<dbReference type="Pfam" id="PF04552">
    <property type="entry name" value="Sigma54_DBD"/>
    <property type="match status" value="1"/>
</dbReference>
<dbReference type="Pfam" id="PF00309">
    <property type="entry name" value="Sigma54_AID"/>
    <property type="match status" value="1"/>
</dbReference>
<keyword evidence="6" id="KW-0731">Sigma factor</keyword>
<dbReference type="EMBL" id="CP036434">
    <property type="protein sequence ID" value="QDV07582.1"/>
    <property type="molecule type" value="Genomic_DNA"/>
</dbReference>
<name>A0A518EU17_9BACT</name>
<gene>
    <name evidence="12" type="primary">rpoN_1</name>
    <name evidence="12" type="ORF">Poly30_31080</name>
</gene>
<dbReference type="PANTHER" id="PTHR32248">
    <property type="entry name" value="RNA POLYMERASE SIGMA-54 FACTOR"/>
    <property type="match status" value="1"/>
</dbReference>
<reference evidence="12 13" key="1">
    <citation type="submission" date="2019-02" db="EMBL/GenBank/DDBJ databases">
        <title>Deep-cultivation of Planctomycetes and their phenomic and genomic characterization uncovers novel biology.</title>
        <authorList>
            <person name="Wiegand S."/>
            <person name="Jogler M."/>
            <person name="Boedeker C."/>
            <person name="Pinto D."/>
            <person name="Vollmers J."/>
            <person name="Rivas-Marin E."/>
            <person name="Kohn T."/>
            <person name="Peeters S.H."/>
            <person name="Heuer A."/>
            <person name="Rast P."/>
            <person name="Oberbeckmann S."/>
            <person name="Bunk B."/>
            <person name="Jeske O."/>
            <person name="Meyerdierks A."/>
            <person name="Storesund J.E."/>
            <person name="Kallscheuer N."/>
            <person name="Luecker S."/>
            <person name="Lage O.M."/>
            <person name="Pohl T."/>
            <person name="Merkel B.J."/>
            <person name="Hornburger P."/>
            <person name="Mueller R.-W."/>
            <person name="Bruemmer F."/>
            <person name="Labrenz M."/>
            <person name="Spormann A.M."/>
            <person name="Op den Camp H."/>
            <person name="Overmann J."/>
            <person name="Amann R."/>
            <person name="Jetten M.S.M."/>
            <person name="Mascher T."/>
            <person name="Medema M.H."/>
            <person name="Devos D.P."/>
            <person name="Kaster A.-K."/>
            <person name="Ovreas L."/>
            <person name="Rohde M."/>
            <person name="Galperin M.Y."/>
            <person name="Jogler C."/>
        </authorList>
    </citation>
    <scope>NUCLEOTIDE SEQUENCE [LARGE SCALE GENOMIC DNA]</scope>
    <source>
        <strain evidence="12 13">Poly30</strain>
    </source>
</reference>
<dbReference type="PROSITE" id="PS50044">
    <property type="entry name" value="SIGMA54_3"/>
    <property type="match status" value="1"/>
</dbReference>
<protein>
    <submittedName>
        <fullName evidence="12">RNA polymerase sigma-54 factor</fullName>
    </submittedName>
</protein>
<keyword evidence="5" id="KW-0805">Transcription regulation</keyword>
<dbReference type="RefSeq" id="WP_145198733.1">
    <property type="nucleotide sequence ID" value="NZ_CP036434.1"/>
</dbReference>
<dbReference type="PROSITE" id="PS00718">
    <property type="entry name" value="SIGMA54_2"/>
    <property type="match status" value="1"/>
</dbReference>
<feature type="domain" description="RNA polymerase sigma factor 54 core-binding" evidence="11">
    <location>
        <begin position="240"/>
        <end position="373"/>
    </location>
</feature>
<dbReference type="InterPro" id="IPR007634">
    <property type="entry name" value="RNA_pol_sigma_54_DNA-bd"/>
</dbReference>
<keyword evidence="4" id="KW-0548">Nucleotidyltransferase</keyword>
<proteinExistence type="inferred from homology"/>
<dbReference type="Gene3D" id="1.10.10.1330">
    <property type="entry name" value="RNA polymerase sigma-54 factor, core-binding domain"/>
    <property type="match status" value="1"/>
</dbReference>
<dbReference type="GO" id="GO:0006352">
    <property type="term" value="P:DNA-templated transcription initiation"/>
    <property type="evidence" value="ECO:0007669"/>
    <property type="project" value="InterPro"/>
</dbReference>
<feature type="domain" description="RNA polymerase sigma factor 54 core-binding" evidence="11">
    <location>
        <begin position="104"/>
        <end position="165"/>
    </location>
</feature>
<dbReference type="GO" id="GO:0003677">
    <property type="term" value="F:DNA binding"/>
    <property type="evidence" value="ECO:0007669"/>
    <property type="project" value="UniProtKB-KW"/>
</dbReference>
<keyword evidence="7" id="KW-0238">DNA-binding</keyword>
<evidence type="ECO:0000259" key="10">
    <source>
        <dbReference type="Pfam" id="PF04552"/>
    </source>
</evidence>
<keyword evidence="2" id="KW-0240">DNA-directed RNA polymerase</keyword>
<accession>A0A518EU17</accession>
<dbReference type="PANTHER" id="PTHR32248:SF4">
    <property type="entry name" value="RNA POLYMERASE SIGMA-54 FACTOR"/>
    <property type="match status" value="1"/>
</dbReference>
<dbReference type="PIRSF" id="PIRSF000774">
    <property type="entry name" value="RpoN"/>
    <property type="match status" value="1"/>
</dbReference>
<dbReference type="InterPro" id="IPR038709">
    <property type="entry name" value="RpoN_core-bd_sf"/>
</dbReference>
<keyword evidence="3" id="KW-0808">Transferase</keyword>
<dbReference type="InterPro" id="IPR000394">
    <property type="entry name" value="RNA_pol_sigma_54"/>
</dbReference>
<evidence type="ECO:0000256" key="4">
    <source>
        <dbReference type="ARBA" id="ARBA00022695"/>
    </source>
</evidence>
<dbReference type="GO" id="GO:0016987">
    <property type="term" value="F:sigma factor activity"/>
    <property type="evidence" value="ECO:0007669"/>
    <property type="project" value="UniProtKB-KW"/>
</dbReference>
<organism evidence="12 13">
    <name type="scientific">Saltatorellus ferox</name>
    <dbReference type="NCBI Taxonomy" id="2528018"/>
    <lineage>
        <taxon>Bacteria</taxon>
        <taxon>Pseudomonadati</taxon>
        <taxon>Planctomycetota</taxon>
        <taxon>Planctomycetia</taxon>
        <taxon>Planctomycetia incertae sedis</taxon>
        <taxon>Saltatorellus</taxon>
    </lineage>
</organism>
<feature type="domain" description="RNA polymerase sigma factor 54 DNA-binding" evidence="10">
    <location>
        <begin position="392"/>
        <end position="550"/>
    </location>
</feature>
<dbReference type="OrthoDB" id="9814402at2"/>
<evidence type="ECO:0000256" key="7">
    <source>
        <dbReference type="ARBA" id="ARBA00023125"/>
    </source>
</evidence>
<dbReference type="NCBIfam" id="TIGR02395">
    <property type="entry name" value="rpoN_sigma"/>
    <property type="match status" value="1"/>
</dbReference>